<dbReference type="InterPro" id="IPR003156">
    <property type="entry name" value="DHHA1_dom"/>
</dbReference>
<keyword evidence="4 13" id="KW-0479">Metal-binding</keyword>
<dbReference type="FunFam" id="3.30.980.10:FF:000004">
    <property type="entry name" value="Alanine--tRNA ligase, cytoplasmic"/>
    <property type="match status" value="1"/>
</dbReference>
<keyword evidence="13" id="KW-0963">Cytoplasm</keyword>
<dbReference type="Proteomes" id="UP000070383">
    <property type="component" value="Unassembled WGS sequence"/>
</dbReference>
<keyword evidence="8 13" id="KW-0694">RNA-binding</keyword>
<dbReference type="HAMAP" id="MF_00036_B">
    <property type="entry name" value="Ala_tRNA_synth_B"/>
    <property type="match status" value="1"/>
</dbReference>
<evidence type="ECO:0000313" key="16">
    <source>
        <dbReference type="EMBL" id="KWZ77492.1"/>
    </source>
</evidence>
<feature type="coiled-coil region" evidence="14">
    <location>
        <begin position="333"/>
        <end position="360"/>
    </location>
</feature>
<dbReference type="SUPFAM" id="SSF50447">
    <property type="entry name" value="Translation proteins"/>
    <property type="match status" value="1"/>
</dbReference>
<keyword evidence="5 13" id="KW-0547">Nucleotide-binding</keyword>
<feature type="binding site" evidence="13">
    <location>
        <position position="568"/>
    </location>
    <ligand>
        <name>Zn(2+)</name>
        <dbReference type="ChEBI" id="CHEBI:29105"/>
    </ligand>
</feature>
<evidence type="ECO:0000256" key="11">
    <source>
        <dbReference type="ARBA" id="ARBA00024779"/>
    </source>
</evidence>
<organism evidence="16 17">
    <name type="scientific">Anaerococcus tetradius</name>
    <dbReference type="NCBI Taxonomy" id="33036"/>
    <lineage>
        <taxon>Bacteria</taxon>
        <taxon>Bacillati</taxon>
        <taxon>Bacillota</taxon>
        <taxon>Tissierellia</taxon>
        <taxon>Tissierellales</taxon>
        <taxon>Peptoniphilaceae</taxon>
        <taxon>Anaerococcus</taxon>
    </lineage>
</organism>
<keyword evidence="3 13" id="KW-0436">Ligase</keyword>
<dbReference type="InterPro" id="IPR018163">
    <property type="entry name" value="Thr/Ala-tRNA-synth_IIc_edit"/>
</dbReference>
<dbReference type="SUPFAM" id="SSF55186">
    <property type="entry name" value="ThrRS/AlaRS common domain"/>
    <property type="match status" value="1"/>
</dbReference>
<dbReference type="Gene3D" id="3.10.310.40">
    <property type="match status" value="1"/>
</dbReference>
<evidence type="ECO:0000256" key="10">
    <source>
        <dbReference type="ARBA" id="ARBA00023146"/>
    </source>
</evidence>
<comment type="domain">
    <text evidence="13">Consists of three domains; the N-terminal catalytic domain, the editing domain and the C-terminal C-Ala domain. The editing domain removes incorrectly charged amino acids, while the C-Ala domain, along with tRNA(Ala), serves as a bridge to cooperatively bring together the editing and aminoacylation centers thus stimulating deacylation of misacylated tRNAs.</text>
</comment>
<dbReference type="InterPro" id="IPR002318">
    <property type="entry name" value="Ala-tRNA-lgiase_IIc"/>
</dbReference>
<evidence type="ECO:0000256" key="14">
    <source>
        <dbReference type="SAM" id="Coils"/>
    </source>
</evidence>
<evidence type="ECO:0000313" key="17">
    <source>
        <dbReference type="Proteomes" id="UP000070383"/>
    </source>
</evidence>
<evidence type="ECO:0000256" key="7">
    <source>
        <dbReference type="ARBA" id="ARBA00022840"/>
    </source>
</evidence>
<keyword evidence="2 13" id="KW-0820">tRNA-binding</keyword>
<dbReference type="SUPFAM" id="SSF55681">
    <property type="entry name" value="Class II aaRS and biotin synthetases"/>
    <property type="match status" value="1"/>
</dbReference>
<dbReference type="PANTHER" id="PTHR11777">
    <property type="entry name" value="ALANYL-TRNA SYNTHETASE"/>
    <property type="match status" value="1"/>
</dbReference>
<proteinExistence type="inferred from homology"/>
<evidence type="ECO:0000256" key="6">
    <source>
        <dbReference type="ARBA" id="ARBA00022833"/>
    </source>
</evidence>
<comment type="cofactor">
    <cofactor evidence="13">
        <name>Zn(2+)</name>
        <dbReference type="ChEBI" id="CHEBI:29105"/>
    </cofactor>
    <text evidence="13">Binds 1 zinc ion per subunit.</text>
</comment>
<comment type="caution">
    <text evidence="16">The sequence shown here is derived from an EMBL/GenBank/DDBJ whole genome shotgun (WGS) entry which is preliminary data.</text>
</comment>
<dbReference type="Pfam" id="PF07973">
    <property type="entry name" value="tRNA_SAD"/>
    <property type="match status" value="1"/>
</dbReference>
<dbReference type="PANTHER" id="PTHR11777:SF9">
    <property type="entry name" value="ALANINE--TRNA LIGASE, CYTOPLASMIC"/>
    <property type="match status" value="1"/>
</dbReference>
<dbReference type="OrthoDB" id="9803884at2"/>
<keyword evidence="9 13" id="KW-0648">Protein biosynthesis</keyword>
<dbReference type="InterPro" id="IPR018165">
    <property type="entry name" value="Ala-tRNA-synth_IIc_core"/>
</dbReference>
<dbReference type="FunFam" id="3.30.930.10:FF:000004">
    <property type="entry name" value="Alanine--tRNA ligase"/>
    <property type="match status" value="1"/>
</dbReference>
<dbReference type="InterPro" id="IPR018164">
    <property type="entry name" value="Ala-tRNA-synth_IIc_N"/>
</dbReference>
<dbReference type="Gene3D" id="2.40.30.130">
    <property type="match status" value="1"/>
</dbReference>
<dbReference type="Gene3D" id="3.30.54.20">
    <property type="match status" value="1"/>
</dbReference>
<dbReference type="AlphaFoldDB" id="A0A133KD46"/>
<dbReference type="GO" id="GO:0006419">
    <property type="term" value="P:alanyl-tRNA aminoacylation"/>
    <property type="evidence" value="ECO:0007669"/>
    <property type="project" value="UniProtKB-UniRule"/>
</dbReference>
<evidence type="ECO:0000256" key="13">
    <source>
        <dbReference type="HAMAP-Rule" id="MF_00036"/>
    </source>
</evidence>
<feature type="binding site" evidence="13">
    <location>
        <position position="670"/>
    </location>
    <ligand>
        <name>Zn(2+)</name>
        <dbReference type="ChEBI" id="CHEBI:29105"/>
    </ligand>
</feature>
<feature type="coiled-coil region" evidence="14">
    <location>
        <begin position="718"/>
        <end position="752"/>
    </location>
</feature>
<dbReference type="InterPro" id="IPR009000">
    <property type="entry name" value="Transl_B-barrel_sf"/>
</dbReference>
<comment type="subcellular location">
    <subcellularLocation>
        <location evidence="13">Cytoplasm</location>
    </subcellularLocation>
</comment>
<dbReference type="GO" id="GO:0140096">
    <property type="term" value="F:catalytic activity, acting on a protein"/>
    <property type="evidence" value="ECO:0007669"/>
    <property type="project" value="UniProtKB-ARBA"/>
</dbReference>
<keyword evidence="7 13" id="KW-0067">ATP-binding</keyword>
<evidence type="ECO:0000256" key="3">
    <source>
        <dbReference type="ARBA" id="ARBA00022598"/>
    </source>
</evidence>
<sequence>MKNLGMNELRSKYLNFFGNKKGHTLLKSFPLIPIDDDSLLLINAGMAPLKKYFTGEKKMKNNRATSSQKCVRTADIERVGKTERHGTFFEMLGNFSFGDYFKKEAISWAYEFLTKELEISKDDLWVTVFKEDDEAYNIWHEHIGIASERILREGKEDNFWELEVGPCGPCSEIFVDRGADRAIDENDNKPGNDNSDRFMEVWNLVFTQFNKDAQGNYTPLSHPNIDTGMGLERIAMVLQNKDNIFEVDVMAAIISEIEKLANKKYKENKKDDVSIRVIADHSKAMTFLVCDGVIPSNEKRGYVLRRLIRRAYRHGKLLGIDGEFLTKIVDKVIDTYKVEYDELETNRDKIKDIIRDEEERFQKTIDQGLERLNSLIDTIERVHGKLLDGKEAFKLYDTYGFPLDLTKEILEEKDLDVDEKTFNDQMQIQKQTARDARKKDAGWSLDNINTDGLAKTEFIGYDKLAIEAEILDIFEENSEASSISEGNNGIIISDKTSFYAEAGGEVADTGIIFNNSFRAKVIDVQKQKDIYFHYVEVLSGEITKGQIATFEVDRDRRFDIQRNHSATHLLDQALRDVLGEGIKQAGSLVDEYKLRFDFSYNKAMTKEEIKEVEDIVNRQIAKQELVTKEIVDYKQSQQMGAIGLFEDKYKDKVRVVSMGDYSKELCGGCHVNYTSDILMFKINQETSVSAGVRRIEAVTGRKAYELLTKSENSLKVIASKLNTNVSTIINRIESLENEIENYKKDISRLKSNNSSDIVNELKADVKEIKGINLLVKKFDNVPMDELRDYENRIKNSFDNLIIVFASVSDKIVFTVSVDDNLTNKYNAGKIVREIAQITGGNGGGKKNFAQAGGKDISKLDEALKKVSEII</sequence>
<comment type="function">
    <text evidence="11 13">Catalyzes the attachment of alanine to tRNA(Ala) in a two-step reaction: alanine is first activated by ATP to form Ala-AMP and then transferred to the acceptor end of tRNA(Ala). Also edits incorrectly charged Ser-tRNA(Ala) and Gly-tRNA(Ala) via its editing domain.</text>
</comment>
<dbReference type="CDD" id="cd00673">
    <property type="entry name" value="AlaRS_core"/>
    <property type="match status" value="1"/>
</dbReference>
<dbReference type="SMART" id="SM00863">
    <property type="entry name" value="tRNA_SAD"/>
    <property type="match status" value="1"/>
</dbReference>
<keyword evidence="6 13" id="KW-0862">Zinc</keyword>
<dbReference type="GO" id="GO:0002161">
    <property type="term" value="F:aminoacyl-tRNA deacylase activity"/>
    <property type="evidence" value="ECO:0007669"/>
    <property type="project" value="TreeGrafter"/>
</dbReference>
<dbReference type="Gene3D" id="3.30.930.10">
    <property type="entry name" value="Bira Bifunctional Protein, Domain 2"/>
    <property type="match status" value="1"/>
</dbReference>
<protein>
    <recommendedName>
        <fullName evidence="13">Alanine--tRNA ligase</fullName>
        <ecNumber evidence="13">6.1.1.7</ecNumber>
    </recommendedName>
    <alternativeName>
        <fullName evidence="13">Alanyl-tRNA synthetase</fullName>
        <shortName evidence="13">AlaRS</shortName>
    </alternativeName>
</protein>
<evidence type="ECO:0000256" key="2">
    <source>
        <dbReference type="ARBA" id="ARBA00022555"/>
    </source>
</evidence>
<dbReference type="GO" id="GO:0005524">
    <property type="term" value="F:ATP binding"/>
    <property type="evidence" value="ECO:0007669"/>
    <property type="project" value="UniProtKB-UniRule"/>
</dbReference>
<dbReference type="GO" id="GO:0004813">
    <property type="term" value="F:alanine-tRNA ligase activity"/>
    <property type="evidence" value="ECO:0007669"/>
    <property type="project" value="UniProtKB-UniRule"/>
</dbReference>
<feature type="binding site" evidence="13">
    <location>
        <position position="666"/>
    </location>
    <ligand>
        <name>Zn(2+)</name>
        <dbReference type="ChEBI" id="CHEBI:29105"/>
    </ligand>
</feature>
<accession>A0A133KD46</accession>
<evidence type="ECO:0000259" key="15">
    <source>
        <dbReference type="PROSITE" id="PS50860"/>
    </source>
</evidence>
<dbReference type="FunFam" id="3.30.54.20:FF:000001">
    <property type="entry name" value="Alanine--tRNA ligase"/>
    <property type="match status" value="1"/>
</dbReference>
<dbReference type="RefSeq" id="WP_060929577.1">
    <property type="nucleotide sequence ID" value="NZ_CAMPUE010000001.1"/>
</dbReference>
<comment type="catalytic activity">
    <reaction evidence="12 13">
        <text>tRNA(Ala) + L-alanine + ATP = L-alanyl-tRNA(Ala) + AMP + diphosphate</text>
        <dbReference type="Rhea" id="RHEA:12540"/>
        <dbReference type="Rhea" id="RHEA-COMP:9657"/>
        <dbReference type="Rhea" id="RHEA-COMP:9923"/>
        <dbReference type="ChEBI" id="CHEBI:30616"/>
        <dbReference type="ChEBI" id="CHEBI:33019"/>
        <dbReference type="ChEBI" id="CHEBI:57972"/>
        <dbReference type="ChEBI" id="CHEBI:78442"/>
        <dbReference type="ChEBI" id="CHEBI:78497"/>
        <dbReference type="ChEBI" id="CHEBI:456215"/>
        <dbReference type="EC" id="6.1.1.7"/>
    </reaction>
</comment>
<dbReference type="NCBIfam" id="TIGR00344">
    <property type="entry name" value="alaS"/>
    <property type="match status" value="1"/>
</dbReference>
<dbReference type="PROSITE" id="PS50860">
    <property type="entry name" value="AA_TRNA_LIGASE_II_ALA"/>
    <property type="match status" value="1"/>
</dbReference>
<comment type="similarity">
    <text evidence="1 13">Belongs to the class-II aminoacyl-tRNA synthetase family.</text>
</comment>
<dbReference type="InterPro" id="IPR012947">
    <property type="entry name" value="tRNA_SAD"/>
</dbReference>
<dbReference type="GO" id="GO:0000049">
    <property type="term" value="F:tRNA binding"/>
    <property type="evidence" value="ECO:0007669"/>
    <property type="project" value="UniProtKB-KW"/>
</dbReference>
<evidence type="ECO:0000256" key="9">
    <source>
        <dbReference type="ARBA" id="ARBA00022917"/>
    </source>
</evidence>
<dbReference type="EC" id="6.1.1.7" evidence="13"/>
<dbReference type="Pfam" id="PF02272">
    <property type="entry name" value="DHHA1"/>
    <property type="match status" value="1"/>
</dbReference>
<gene>
    <name evidence="13" type="primary">alaS</name>
    <name evidence="16" type="ORF">HMPREF3200_01312</name>
</gene>
<feature type="domain" description="Alanyl-transfer RNA synthetases family profile" evidence="15">
    <location>
        <begin position="4"/>
        <end position="709"/>
    </location>
</feature>
<dbReference type="InterPro" id="IPR050058">
    <property type="entry name" value="Ala-tRNA_ligase"/>
</dbReference>
<dbReference type="Gene3D" id="3.30.980.10">
    <property type="entry name" value="Threonyl-trna Synthetase, Chain A, domain 2"/>
    <property type="match status" value="1"/>
</dbReference>
<keyword evidence="10 13" id="KW-0030">Aminoacyl-tRNA synthetase</keyword>
<dbReference type="InterPro" id="IPR045864">
    <property type="entry name" value="aa-tRNA-synth_II/BPL/LPL"/>
</dbReference>
<evidence type="ECO:0000256" key="1">
    <source>
        <dbReference type="ARBA" id="ARBA00008226"/>
    </source>
</evidence>
<evidence type="ECO:0000256" key="5">
    <source>
        <dbReference type="ARBA" id="ARBA00022741"/>
    </source>
</evidence>
<keyword evidence="14" id="KW-0175">Coiled coil</keyword>
<evidence type="ECO:0000256" key="4">
    <source>
        <dbReference type="ARBA" id="ARBA00022723"/>
    </source>
</evidence>
<dbReference type="GO" id="GO:0016740">
    <property type="term" value="F:transferase activity"/>
    <property type="evidence" value="ECO:0007669"/>
    <property type="project" value="UniProtKB-ARBA"/>
</dbReference>
<dbReference type="FunFam" id="3.10.310.40:FF:000001">
    <property type="entry name" value="Alanine--tRNA ligase"/>
    <property type="match status" value="1"/>
</dbReference>
<feature type="binding site" evidence="13">
    <location>
        <position position="564"/>
    </location>
    <ligand>
        <name>Zn(2+)</name>
        <dbReference type="ChEBI" id="CHEBI:29105"/>
    </ligand>
</feature>
<dbReference type="InterPro" id="IPR018162">
    <property type="entry name" value="Ala-tRNA-ligase_IIc_anticod-bd"/>
</dbReference>
<dbReference type="Pfam" id="PF01411">
    <property type="entry name" value="tRNA-synt_2c"/>
    <property type="match status" value="1"/>
</dbReference>
<dbReference type="GO" id="GO:0005829">
    <property type="term" value="C:cytosol"/>
    <property type="evidence" value="ECO:0007669"/>
    <property type="project" value="TreeGrafter"/>
</dbReference>
<name>A0A133KD46_9FIRM</name>
<reference evidence="17" key="1">
    <citation type="submission" date="2016-01" db="EMBL/GenBank/DDBJ databases">
        <authorList>
            <person name="Mitreva M."/>
            <person name="Pepin K.H."/>
            <person name="Mihindukulasuriya K.A."/>
            <person name="Fulton R."/>
            <person name="Fronick C."/>
            <person name="O'Laughlin M."/>
            <person name="Miner T."/>
            <person name="Herter B."/>
            <person name="Rosa B.A."/>
            <person name="Cordes M."/>
            <person name="Tomlinson C."/>
            <person name="Wollam A."/>
            <person name="Palsikar V.B."/>
            <person name="Mardis E.R."/>
            <person name="Wilson R.K."/>
        </authorList>
    </citation>
    <scope>NUCLEOTIDE SEQUENCE [LARGE SCALE GENOMIC DNA]</scope>
    <source>
        <strain evidence="17">MJR8151</strain>
    </source>
</reference>
<dbReference type="STRING" id="33036.HMPREF3200_01312"/>
<evidence type="ECO:0000256" key="12">
    <source>
        <dbReference type="ARBA" id="ARBA00048300"/>
    </source>
</evidence>
<dbReference type="PATRIC" id="fig|33036.3.peg.1300"/>
<evidence type="ECO:0000256" key="8">
    <source>
        <dbReference type="ARBA" id="ARBA00022884"/>
    </source>
</evidence>
<dbReference type="GO" id="GO:0008270">
    <property type="term" value="F:zinc ion binding"/>
    <property type="evidence" value="ECO:0007669"/>
    <property type="project" value="UniProtKB-UniRule"/>
</dbReference>
<dbReference type="EMBL" id="LRPM01000048">
    <property type="protein sequence ID" value="KWZ77492.1"/>
    <property type="molecule type" value="Genomic_DNA"/>
</dbReference>
<dbReference type="InterPro" id="IPR023033">
    <property type="entry name" value="Ala_tRNA_ligase_euk/bac"/>
</dbReference>
<dbReference type="PRINTS" id="PR00980">
    <property type="entry name" value="TRNASYNTHALA"/>
</dbReference>
<dbReference type="SUPFAM" id="SSF101353">
    <property type="entry name" value="Putative anticodon-binding domain of alanyl-tRNA synthetase (AlaRS)"/>
    <property type="match status" value="1"/>
</dbReference>
<keyword evidence="17" id="KW-1185">Reference proteome</keyword>